<dbReference type="Proteomes" id="UP000199379">
    <property type="component" value="Unassembled WGS sequence"/>
</dbReference>
<evidence type="ECO:0000313" key="1">
    <source>
        <dbReference type="EMBL" id="SEJ12405.1"/>
    </source>
</evidence>
<dbReference type="STRING" id="1227549.SAMN05444007_103376"/>
<sequence>MKCLVMKDLTDADYVAAGVSNHRILQMNGMTDEQRIRFLGLDVMVQVIFRSVTLPTMQRNMRIVGRMAMIQHLNDCDSNRRLGHLPPL</sequence>
<gene>
    <name evidence="1" type="ORF">SAMN05444007_103376</name>
</gene>
<reference evidence="1 2" key="1">
    <citation type="submission" date="2016-10" db="EMBL/GenBank/DDBJ databases">
        <authorList>
            <person name="de Groot N.N."/>
        </authorList>
    </citation>
    <scope>NUCLEOTIDE SEQUENCE [LARGE SCALE GENOMIC DNA]</scope>
    <source>
        <strain evidence="1 2">DSM 29340</strain>
    </source>
</reference>
<proteinExistence type="predicted"/>
<name>A0A1H6WJ72_9RHOB</name>
<organism evidence="1 2">
    <name type="scientific">Cribrihabitans marinus</name>
    <dbReference type="NCBI Taxonomy" id="1227549"/>
    <lineage>
        <taxon>Bacteria</taxon>
        <taxon>Pseudomonadati</taxon>
        <taxon>Pseudomonadota</taxon>
        <taxon>Alphaproteobacteria</taxon>
        <taxon>Rhodobacterales</taxon>
        <taxon>Paracoccaceae</taxon>
        <taxon>Cribrihabitans</taxon>
    </lineage>
</organism>
<evidence type="ECO:0000313" key="2">
    <source>
        <dbReference type="Proteomes" id="UP000199379"/>
    </source>
</evidence>
<dbReference type="AlphaFoldDB" id="A0A1H6WJ72"/>
<dbReference type="EMBL" id="FNYD01000003">
    <property type="protein sequence ID" value="SEJ12405.1"/>
    <property type="molecule type" value="Genomic_DNA"/>
</dbReference>
<keyword evidence="2" id="KW-1185">Reference proteome</keyword>
<protein>
    <submittedName>
        <fullName evidence="1">Uncharacterized protein</fullName>
    </submittedName>
</protein>
<accession>A0A1H6WJ72</accession>